<dbReference type="InterPro" id="IPR032675">
    <property type="entry name" value="LRR_dom_sf"/>
</dbReference>
<evidence type="ECO:0000256" key="3">
    <source>
        <dbReference type="ARBA" id="ARBA00022729"/>
    </source>
</evidence>
<dbReference type="Gene3D" id="3.80.10.10">
    <property type="entry name" value="Ribonuclease Inhibitor"/>
    <property type="match status" value="2"/>
</dbReference>
<evidence type="ECO:0000256" key="5">
    <source>
        <dbReference type="ARBA" id="ARBA00023136"/>
    </source>
</evidence>
<dbReference type="EMBL" id="PJQY01003648">
    <property type="protein sequence ID" value="PQM35683.1"/>
    <property type="molecule type" value="Genomic_DNA"/>
</dbReference>
<dbReference type="PANTHER" id="PTHR48061:SF2">
    <property type="entry name" value="RECEPTOR LIKE PROTEIN 30-LIKE"/>
    <property type="match status" value="1"/>
</dbReference>
<comment type="subcellular location">
    <subcellularLocation>
        <location evidence="1">Membrane</location>
        <topology evidence="1">Single-pass type I membrane protein</topology>
    </subcellularLocation>
</comment>
<dbReference type="STRING" id="2094558.A0A314UDW3"/>
<evidence type="ECO:0000256" key="1">
    <source>
        <dbReference type="ARBA" id="ARBA00004479"/>
    </source>
</evidence>
<evidence type="ECO:0000256" key="8">
    <source>
        <dbReference type="SAM" id="SignalP"/>
    </source>
</evidence>
<keyword evidence="3 8" id="KW-0732">Signal</keyword>
<keyword evidence="5" id="KW-0472">Membrane</keyword>
<dbReference type="SUPFAM" id="SSF52058">
    <property type="entry name" value="L domain-like"/>
    <property type="match status" value="1"/>
</dbReference>
<organism evidence="9 10">
    <name type="scientific">Prunus yedoensis var. nudiflora</name>
    <dbReference type="NCBI Taxonomy" id="2094558"/>
    <lineage>
        <taxon>Eukaryota</taxon>
        <taxon>Viridiplantae</taxon>
        <taxon>Streptophyta</taxon>
        <taxon>Embryophyta</taxon>
        <taxon>Tracheophyta</taxon>
        <taxon>Spermatophyta</taxon>
        <taxon>Magnoliopsida</taxon>
        <taxon>eudicotyledons</taxon>
        <taxon>Gunneridae</taxon>
        <taxon>Pentapetalae</taxon>
        <taxon>rosids</taxon>
        <taxon>fabids</taxon>
        <taxon>Rosales</taxon>
        <taxon>Rosaceae</taxon>
        <taxon>Amygdaloideae</taxon>
        <taxon>Amygdaleae</taxon>
        <taxon>Prunus</taxon>
    </lineage>
</organism>
<proteinExistence type="predicted"/>
<keyword evidence="7" id="KW-0325">Glycoprotein</keyword>
<comment type="caution">
    <text evidence="9">The sequence shown here is derived from an EMBL/GenBank/DDBJ whole genome shotgun (WGS) entry which is preliminary data.</text>
</comment>
<keyword evidence="10" id="KW-1185">Reference proteome</keyword>
<dbReference type="Pfam" id="PF00560">
    <property type="entry name" value="LRR_1"/>
    <property type="match status" value="4"/>
</dbReference>
<sequence>MTTLLHFFLFMMTIQLIQLYVEAIPVQSRCDEDQHSLLLQFKETLIFNSSYSSKLIYWNSSGIDNSSILFDLQHLQSLNLAYNYDFNDNGSQIPSAIGRLTNLRYLNLSSNDYFGQIPIEISHLTKLVTLDLSRNYIFDTQFNFKLLKLENPNLSMLIQNLTELTELYLDFVNISSAHGAHWSQAISSSLPNLKVLSLYYCNIAGPIHQSFAKLQSLSVLLLDYNDISAPVPGFFANFSSLTSLSLGSCKLYGMFPEEIFHITTLQKVDLSNNPLLQGSLPEFLNNGSLQSLDLSWSKFSGFLPKSIGNLKMLSSLVLSIAVSLDQSQTQSQT</sequence>
<evidence type="ECO:0000256" key="6">
    <source>
        <dbReference type="ARBA" id="ARBA00023170"/>
    </source>
</evidence>
<keyword evidence="2" id="KW-0812">Transmembrane</keyword>
<dbReference type="AlphaFoldDB" id="A0A314UDW3"/>
<dbReference type="InterPro" id="IPR001611">
    <property type="entry name" value="Leu-rich_rpt"/>
</dbReference>
<evidence type="ECO:0000256" key="4">
    <source>
        <dbReference type="ARBA" id="ARBA00022989"/>
    </source>
</evidence>
<accession>A0A314UDW3</accession>
<evidence type="ECO:0000313" key="9">
    <source>
        <dbReference type="EMBL" id="PQM35683.1"/>
    </source>
</evidence>
<dbReference type="OrthoDB" id="1166609at2759"/>
<dbReference type="GO" id="GO:0016020">
    <property type="term" value="C:membrane"/>
    <property type="evidence" value="ECO:0007669"/>
    <property type="project" value="UniProtKB-SubCell"/>
</dbReference>
<evidence type="ECO:0000256" key="2">
    <source>
        <dbReference type="ARBA" id="ARBA00022692"/>
    </source>
</evidence>
<dbReference type="Proteomes" id="UP000250321">
    <property type="component" value="Unassembled WGS sequence"/>
</dbReference>
<reference evidence="9 10" key="1">
    <citation type="submission" date="2018-02" db="EMBL/GenBank/DDBJ databases">
        <title>Draft genome of wild Prunus yedoensis var. nudiflora.</title>
        <authorList>
            <person name="Baek S."/>
            <person name="Kim J.-H."/>
            <person name="Choi K."/>
            <person name="Kim G.-B."/>
            <person name="Cho A."/>
            <person name="Jang H."/>
            <person name="Shin C.-H."/>
            <person name="Yu H.-J."/>
            <person name="Mun J.-H."/>
        </authorList>
    </citation>
    <scope>NUCLEOTIDE SEQUENCE [LARGE SCALE GENOMIC DNA]</scope>
    <source>
        <strain evidence="10">cv. Jeju island</strain>
        <tissue evidence="9">Leaf</tissue>
    </source>
</reference>
<feature type="signal peptide" evidence="8">
    <location>
        <begin position="1"/>
        <end position="23"/>
    </location>
</feature>
<evidence type="ECO:0000313" key="10">
    <source>
        <dbReference type="Proteomes" id="UP000250321"/>
    </source>
</evidence>
<gene>
    <name evidence="9" type="ORF">Pyn_25174</name>
</gene>
<feature type="chain" id="PRO_5016277635" evidence="8">
    <location>
        <begin position="24"/>
        <end position="333"/>
    </location>
</feature>
<name>A0A314UDW3_PRUYE</name>
<evidence type="ECO:0000256" key="7">
    <source>
        <dbReference type="ARBA" id="ARBA00023180"/>
    </source>
</evidence>
<dbReference type="InterPro" id="IPR046956">
    <property type="entry name" value="RLP23-like"/>
</dbReference>
<keyword evidence="6 9" id="KW-0675">Receptor</keyword>
<keyword evidence="4" id="KW-1133">Transmembrane helix</keyword>
<dbReference type="PANTHER" id="PTHR48061">
    <property type="entry name" value="LEUCINE-RICH REPEAT RECEPTOR PROTEIN KINASE EMS1-LIKE-RELATED"/>
    <property type="match status" value="1"/>
</dbReference>
<protein>
    <submittedName>
        <fullName evidence="9">Receptor-like protein 12</fullName>
    </submittedName>
</protein>